<name>E0I849_9BACL</name>
<evidence type="ECO:0000313" key="2">
    <source>
        <dbReference type="Proteomes" id="UP000005387"/>
    </source>
</evidence>
<dbReference type="AlphaFoldDB" id="E0I849"/>
<proteinExistence type="predicted"/>
<dbReference type="Proteomes" id="UP000005387">
    <property type="component" value="Unassembled WGS sequence"/>
</dbReference>
<evidence type="ECO:0000313" key="1">
    <source>
        <dbReference type="EMBL" id="EFM11354.1"/>
    </source>
</evidence>
<accession>E0I849</accession>
<sequence length="53" mass="5707">MAKKGKPINAADVIKRASAILSGPRVPAKTAKDAMKNVTVERDDPLVKRYASK</sequence>
<protein>
    <submittedName>
        <fullName evidence="1">Uncharacterized protein</fullName>
    </submittedName>
</protein>
<dbReference type="RefSeq" id="WP_006037811.1">
    <property type="nucleotide sequence ID" value="NZ_AEDD01000004.1"/>
</dbReference>
<keyword evidence="2" id="KW-1185">Reference proteome</keyword>
<dbReference type="EMBL" id="AEDD01000004">
    <property type="protein sequence ID" value="EFM11354.1"/>
    <property type="molecule type" value="Genomic_DNA"/>
</dbReference>
<reference evidence="1 2" key="1">
    <citation type="submission" date="2010-07" db="EMBL/GenBank/DDBJ databases">
        <title>The draft genome of Paenibacillus curdlanolyticus YK9.</title>
        <authorList>
            <consortium name="US DOE Joint Genome Institute (JGI-PGF)"/>
            <person name="Lucas S."/>
            <person name="Copeland A."/>
            <person name="Lapidus A."/>
            <person name="Cheng J.-F."/>
            <person name="Bruce D."/>
            <person name="Goodwin L."/>
            <person name="Pitluck S."/>
            <person name="Land M.L."/>
            <person name="Hauser L."/>
            <person name="Chang Y.-J."/>
            <person name="Jeffries C."/>
            <person name="Anderson I.J."/>
            <person name="Johnson E."/>
            <person name="Loganathan U."/>
            <person name="Mulhopadhyay B."/>
            <person name="Kyrpides N."/>
            <person name="Woyke T.J."/>
        </authorList>
    </citation>
    <scope>NUCLEOTIDE SEQUENCE [LARGE SCALE GENOMIC DNA]</scope>
    <source>
        <strain evidence="1 2">YK9</strain>
    </source>
</reference>
<organism evidence="1 2">
    <name type="scientific">Paenibacillus curdlanolyticus YK9</name>
    <dbReference type="NCBI Taxonomy" id="717606"/>
    <lineage>
        <taxon>Bacteria</taxon>
        <taxon>Bacillati</taxon>
        <taxon>Bacillota</taxon>
        <taxon>Bacilli</taxon>
        <taxon>Bacillales</taxon>
        <taxon>Paenibacillaceae</taxon>
        <taxon>Paenibacillus</taxon>
    </lineage>
</organism>
<gene>
    <name evidence="1" type="ORF">PaecuDRAFT_1800</name>
</gene>